<keyword evidence="3" id="KW-1185">Reference proteome</keyword>
<dbReference type="CDD" id="cd03443">
    <property type="entry name" value="PaaI_thioesterase"/>
    <property type="match status" value="1"/>
</dbReference>
<evidence type="ECO:0000313" key="2">
    <source>
        <dbReference type="EMBL" id="CAB9516766.1"/>
    </source>
</evidence>
<dbReference type="InterPro" id="IPR027961">
    <property type="entry name" value="DUF4442"/>
</dbReference>
<gene>
    <name evidence="2" type="ORF">SEMRO_806_G205060.1</name>
</gene>
<evidence type="ECO:0000256" key="1">
    <source>
        <dbReference type="SAM" id="MobiDB-lite"/>
    </source>
</evidence>
<comment type="caution">
    <text evidence="2">The sequence shown here is derived from an EMBL/GenBank/DDBJ whole genome shotgun (WGS) entry which is preliminary data.</text>
</comment>
<proteinExistence type="predicted"/>
<name>A0A9N8ECJ7_9STRA</name>
<dbReference type="Pfam" id="PF14539">
    <property type="entry name" value="DUF4442"/>
    <property type="match status" value="1"/>
</dbReference>
<dbReference type="Gene3D" id="3.10.129.10">
    <property type="entry name" value="Hotdog Thioesterase"/>
    <property type="match status" value="1"/>
</dbReference>
<reference evidence="2" key="1">
    <citation type="submission" date="2020-06" db="EMBL/GenBank/DDBJ databases">
        <authorList>
            <consortium name="Plant Systems Biology data submission"/>
        </authorList>
    </citation>
    <scope>NUCLEOTIDE SEQUENCE</scope>
    <source>
        <strain evidence="2">D6</strain>
    </source>
</reference>
<dbReference type="EMBL" id="CAICTM010000805">
    <property type="protein sequence ID" value="CAB9516766.1"/>
    <property type="molecule type" value="Genomic_DNA"/>
</dbReference>
<accession>A0A9N8ECJ7</accession>
<evidence type="ECO:0008006" key="4">
    <source>
        <dbReference type="Google" id="ProtNLM"/>
    </source>
</evidence>
<organism evidence="2 3">
    <name type="scientific">Seminavis robusta</name>
    <dbReference type="NCBI Taxonomy" id="568900"/>
    <lineage>
        <taxon>Eukaryota</taxon>
        <taxon>Sar</taxon>
        <taxon>Stramenopiles</taxon>
        <taxon>Ochrophyta</taxon>
        <taxon>Bacillariophyta</taxon>
        <taxon>Bacillariophyceae</taxon>
        <taxon>Bacillariophycidae</taxon>
        <taxon>Naviculales</taxon>
        <taxon>Naviculaceae</taxon>
        <taxon>Seminavis</taxon>
    </lineage>
</organism>
<dbReference type="Proteomes" id="UP001153069">
    <property type="component" value="Unassembled WGS sequence"/>
</dbReference>
<dbReference type="AlphaFoldDB" id="A0A9N8ECJ7"/>
<evidence type="ECO:0000313" key="3">
    <source>
        <dbReference type="Proteomes" id="UP001153069"/>
    </source>
</evidence>
<sequence>MSAVKPNRLLRFVNQVNNSSVLPASFKGPILSLAFNSNIKYAGTTGIAIRQWDESQVVVELKNRWRVQNHLQGIHATAMATLAESATGMCFGVHVPDSHLPVLKSMQVNFVKRAQGDLKAVAHITEEQKEQIRTTDKGAAVIQVQVTDENGNEPIHCQMEWAWTTKRRPAKPQSNTKSEKKEGGELEEERRAA</sequence>
<feature type="compositionally biased region" description="Basic and acidic residues" evidence="1">
    <location>
        <begin position="177"/>
        <end position="193"/>
    </location>
</feature>
<feature type="region of interest" description="Disordered" evidence="1">
    <location>
        <begin position="164"/>
        <end position="193"/>
    </location>
</feature>
<protein>
    <recommendedName>
        <fullName evidence="4">DUF4442 domain-containing protein</fullName>
    </recommendedName>
</protein>
<dbReference type="OrthoDB" id="10255641at2759"/>
<dbReference type="SUPFAM" id="SSF54637">
    <property type="entry name" value="Thioesterase/thiol ester dehydrase-isomerase"/>
    <property type="match status" value="1"/>
</dbReference>
<dbReference type="InterPro" id="IPR029069">
    <property type="entry name" value="HotDog_dom_sf"/>
</dbReference>